<accession>A0A8S9JTB1</accession>
<dbReference type="EMBL" id="QGKY02000246">
    <property type="protein sequence ID" value="KAF2584962.1"/>
    <property type="molecule type" value="Genomic_DNA"/>
</dbReference>
<sequence length="77" mass="8656">MISKPNMSLPLTWSHMFHKSNRSLSNNLNVLCGSGEETQGSNGMEDTHEGKVTTTEDMLTTRTPTPILPRLEEKRLK</sequence>
<reference evidence="2" key="1">
    <citation type="submission" date="2019-12" db="EMBL/GenBank/DDBJ databases">
        <title>Genome sequencing and annotation of Brassica cretica.</title>
        <authorList>
            <person name="Studholme D.J."/>
            <person name="Sarris P.F."/>
        </authorList>
    </citation>
    <scope>NUCLEOTIDE SEQUENCE</scope>
    <source>
        <strain evidence="2">PFS-102/07</strain>
        <tissue evidence="2">Leaf</tissue>
    </source>
</reference>
<evidence type="ECO:0000313" key="2">
    <source>
        <dbReference type="EMBL" id="KAF2584962.1"/>
    </source>
</evidence>
<name>A0A8S9JTB1_BRACR</name>
<gene>
    <name evidence="2" type="ORF">F2Q70_00036968</name>
</gene>
<feature type="region of interest" description="Disordered" evidence="1">
    <location>
        <begin position="31"/>
        <end position="77"/>
    </location>
</feature>
<dbReference type="AlphaFoldDB" id="A0A8S9JTB1"/>
<organism evidence="2">
    <name type="scientific">Brassica cretica</name>
    <name type="common">Mustard</name>
    <dbReference type="NCBI Taxonomy" id="69181"/>
    <lineage>
        <taxon>Eukaryota</taxon>
        <taxon>Viridiplantae</taxon>
        <taxon>Streptophyta</taxon>
        <taxon>Embryophyta</taxon>
        <taxon>Tracheophyta</taxon>
        <taxon>Spermatophyta</taxon>
        <taxon>Magnoliopsida</taxon>
        <taxon>eudicotyledons</taxon>
        <taxon>Gunneridae</taxon>
        <taxon>Pentapetalae</taxon>
        <taxon>rosids</taxon>
        <taxon>malvids</taxon>
        <taxon>Brassicales</taxon>
        <taxon>Brassicaceae</taxon>
        <taxon>Brassiceae</taxon>
        <taxon>Brassica</taxon>
    </lineage>
</organism>
<comment type="caution">
    <text evidence="2">The sequence shown here is derived from an EMBL/GenBank/DDBJ whole genome shotgun (WGS) entry which is preliminary data.</text>
</comment>
<proteinExistence type="predicted"/>
<feature type="compositionally biased region" description="Low complexity" evidence="1">
    <location>
        <begin position="60"/>
        <end position="69"/>
    </location>
</feature>
<protein>
    <submittedName>
        <fullName evidence="2">Uncharacterized protein</fullName>
    </submittedName>
</protein>
<evidence type="ECO:0000256" key="1">
    <source>
        <dbReference type="SAM" id="MobiDB-lite"/>
    </source>
</evidence>